<evidence type="ECO:0000313" key="2">
    <source>
        <dbReference type="Proteomes" id="UP001162156"/>
    </source>
</evidence>
<protein>
    <submittedName>
        <fullName evidence="1">Uncharacterized protein</fullName>
    </submittedName>
</protein>
<gene>
    <name evidence="1" type="ORF">NQ314_013743</name>
</gene>
<accession>A0AAV8X789</accession>
<comment type="caution">
    <text evidence="1">The sequence shown here is derived from an EMBL/GenBank/DDBJ whole genome shotgun (WGS) entry which is preliminary data.</text>
</comment>
<proteinExistence type="predicted"/>
<keyword evidence="2" id="KW-1185">Reference proteome</keyword>
<sequence length="84" mass="9718">MDRQKEMKRLVLNGNKNYILRGCQLAEQRNLDICNKLDENRGVVEKKYCHKCNTDGCNSSPTTFNLNIVLVFVCFITSKISYNL</sequence>
<name>A0AAV8X789_9CUCU</name>
<reference evidence="1" key="1">
    <citation type="journal article" date="2023" name="Insect Mol. Biol.">
        <title>Genome sequencing provides insights into the evolution of gene families encoding plant cell wall-degrading enzymes in longhorned beetles.</title>
        <authorList>
            <person name="Shin N.R."/>
            <person name="Okamura Y."/>
            <person name="Kirsch R."/>
            <person name="Pauchet Y."/>
        </authorList>
    </citation>
    <scope>NUCLEOTIDE SEQUENCE</scope>
    <source>
        <strain evidence="1">RBIC_L_NR</strain>
    </source>
</reference>
<dbReference type="Proteomes" id="UP001162156">
    <property type="component" value="Unassembled WGS sequence"/>
</dbReference>
<dbReference type="EMBL" id="JANEYF010003809">
    <property type="protein sequence ID" value="KAJ8933822.1"/>
    <property type="molecule type" value="Genomic_DNA"/>
</dbReference>
<dbReference type="AlphaFoldDB" id="A0AAV8X789"/>
<organism evidence="1 2">
    <name type="scientific">Rhamnusium bicolor</name>
    <dbReference type="NCBI Taxonomy" id="1586634"/>
    <lineage>
        <taxon>Eukaryota</taxon>
        <taxon>Metazoa</taxon>
        <taxon>Ecdysozoa</taxon>
        <taxon>Arthropoda</taxon>
        <taxon>Hexapoda</taxon>
        <taxon>Insecta</taxon>
        <taxon>Pterygota</taxon>
        <taxon>Neoptera</taxon>
        <taxon>Endopterygota</taxon>
        <taxon>Coleoptera</taxon>
        <taxon>Polyphaga</taxon>
        <taxon>Cucujiformia</taxon>
        <taxon>Chrysomeloidea</taxon>
        <taxon>Cerambycidae</taxon>
        <taxon>Lepturinae</taxon>
        <taxon>Rhagiini</taxon>
        <taxon>Rhamnusium</taxon>
    </lineage>
</organism>
<evidence type="ECO:0000313" key="1">
    <source>
        <dbReference type="EMBL" id="KAJ8933822.1"/>
    </source>
</evidence>